<dbReference type="OrthoDB" id="47007at2759"/>
<dbReference type="PRINTS" id="PR00081">
    <property type="entry name" value="GDHRDH"/>
</dbReference>
<keyword evidence="3" id="KW-1185">Reference proteome</keyword>
<dbReference type="RefSeq" id="XP_013419846.1">
    <property type="nucleotide sequence ID" value="XM_013564392.1"/>
</dbReference>
<dbReference type="STRING" id="7574.A0A1S3KC62"/>
<dbReference type="KEGG" id="lak:106180412"/>
<evidence type="ECO:0000313" key="4">
    <source>
        <dbReference type="RefSeq" id="XP_013419846.1"/>
    </source>
</evidence>
<dbReference type="CDD" id="cd05233">
    <property type="entry name" value="SDR_c"/>
    <property type="match status" value="1"/>
</dbReference>
<dbReference type="AlphaFoldDB" id="A0A1S3KC62"/>
<dbReference type="SUPFAM" id="SSF51735">
    <property type="entry name" value="NAD(P)-binding Rossmann-fold domains"/>
    <property type="match status" value="1"/>
</dbReference>
<dbReference type="Gene3D" id="3.40.50.720">
    <property type="entry name" value="NAD(P)-binding Rossmann-like Domain"/>
    <property type="match status" value="1"/>
</dbReference>
<dbReference type="PANTHER" id="PTHR24321">
    <property type="entry name" value="DEHYDROGENASES, SHORT CHAIN"/>
    <property type="match status" value="1"/>
</dbReference>
<dbReference type="GeneID" id="106180412"/>
<dbReference type="InterPro" id="IPR036291">
    <property type="entry name" value="NAD(P)-bd_dom_sf"/>
</dbReference>
<sequence>MHLTVVKMDFPQPNLNENITKGRFKGHVAVVTGGASGIGRECVRRFANDGASVAFLDINKDRGREYEAEAQSEGHDVTFFNVDVTDRKLCFATLNAIAQQHGGSINYLVNCAACFIYKGLEATKDDWERVLAVNVEGYANMVQACHPHMKKAPAGDRCVVNIASGSAFVTQPNNWVYQSSKGAEVEMSKSMAVSLARDGIRVVSVSPGTIWTSLTANIVDHDKELAQSIWGKSPMLRRCGESAEVAAVVAFLCSRDAGFITGTDVKVDGGYTAIGPDGHSDAVGRKQTLHSKSTC</sequence>
<dbReference type="InParanoid" id="A0A1S3KC62"/>
<dbReference type="Pfam" id="PF13561">
    <property type="entry name" value="adh_short_C2"/>
    <property type="match status" value="1"/>
</dbReference>
<keyword evidence="2" id="KW-0560">Oxidoreductase</keyword>
<dbReference type="FunFam" id="3.40.50.720:FF:000084">
    <property type="entry name" value="Short-chain dehydrogenase reductase"/>
    <property type="match status" value="1"/>
</dbReference>
<reference evidence="4" key="1">
    <citation type="submission" date="2025-08" db="UniProtKB">
        <authorList>
            <consortium name="RefSeq"/>
        </authorList>
    </citation>
    <scope>IDENTIFICATION</scope>
    <source>
        <tissue evidence="4">Gonads</tissue>
    </source>
</reference>
<evidence type="ECO:0000256" key="2">
    <source>
        <dbReference type="ARBA" id="ARBA00023002"/>
    </source>
</evidence>
<comment type="similarity">
    <text evidence="1">Belongs to the short-chain dehydrogenases/reductases (SDR) family.</text>
</comment>
<dbReference type="InterPro" id="IPR002347">
    <property type="entry name" value="SDR_fam"/>
</dbReference>
<proteinExistence type="inferred from homology"/>
<evidence type="ECO:0000313" key="3">
    <source>
        <dbReference type="Proteomes" id="UP000085678"/>
    </source>
</evidence>
<organism evidence="3 4">
    <name type="scientific">Lingula anatina</name>
    <name type="common">Brachiopod</name>
    <name type="synonym">Lingula unguis</name>
    <dbReference type="NCBI Taxonomy" id="7574"/>
    <lineage>
        <taxon>Eukaryota</taxon>
        <taxon>Metazoa</taxon>
        <taxon>Spiralia</taxon>
        <taxon>Lophotrochozoa</taxon>
        <taxon>Brachiopoda</taxon>
        <taxon>Linguliformea</taxon>
        <taxon>Lingulata</taxon>
        <taxon>Lingulida</taxon>
        <taxon>Linguloidea</taxon>
        <taxon>Lingulidae</taxon>
        <taxon>Lingula</taxon>
    </lineage>
</organism>
<dbReference type="Proteomes" id="UP000085678">
    <property type="component" value="Unplaced"/>
</dbReference>
<name>A0A1S3KC62_LINAN</name>
<gene>
    <name evidence="4" type="primary">LOC106180412</name>
</gene>
<accession>A0A1S3KC62</accession>
<dbReference type="PANTHER" id="PTHR24321:SF8">
    <property type="entry name" value="ESTRADIOL 17-BETA-DEHYDROGENASE 8-RELATED"/>
    <property type="match status" value="1"/>
</dbReference>
<protein>
    <submittedName>
        <fullName evidence="4">Uncharacterized protein LOC106180412</fullName>
    </submittedName>
</protein>
<dbReference type="GO" id="GO:0016491">
    <property type="term" value="F:oxidoreductase activity"/>
    <property type="evidence" value="ECO:0007669"/>
    <property type="project" value="UniProtKB-KW"/>
</dbReference>
<evidence type="ECO:0000256" key="1">
    <source>
        <dbReference type="ARBA" id="ARBA00006484"/>
    </source>
</evidence>